<dbReference type="STRING" id="1314674.A0A0D7BLP0"/>
<accession>A0A0D7BLP0</accession>
<feature type="transmembrane region" description="Helical" evidence="1">
    <location>
        <begin position="44"/>
        <end position="67"/>
    </location>
</feature>
<dbReference type="Proteomes" id="UP000054007">
    <property type="component" value="Unassembled WGS sequence"/>
</dbReference>
<feature type="domain" description="DUF6535" evidence="2">
    <location>
        <begin position="25"/>
        <end position="199"/>
    </location>
</feature>
<dbReference type="AlphaFoldDB" id="A0A0D7BLP0"/>
<evidence type="ECO:0000256" key="1">
    <source>
        <dbReference type="SAM" id="Phobius"/>
    </source>
</evidence>
<evidence type="ECO:0000313" key="4">
    <source>
        <dbReference type="Proteomes" id="UP000054007"/>
    </source>
</evidence>
<sequence length="264" mass="29611">MSFLNTEAQHYALPRNKDAPQKLHAMLEKVDRDMCKSWTDDTDALLVFAGLFSAVVTTFSVAVFPWMQTNTPDNTYLLLQHISLQLRPIDPSIDPLPLPEPAIDPPVDIHVARLVNALWFSSLALSLAAALLCILCKQWIRELRRPTEDHDALTSLAIRQIRRRGVEVFFLPQTVSILSLLLQAALGLFVFGLCRLAWELDHTCSIALLIISSGTVALYVVTTVTPLIQYLQVIFRCSFDVLPPQCPWKSPQSWALVRAANIII</sequence>
<organism evidence="3 4">
    <name type="scientific">Cylindrobasidium torrendii FP15055 ss-10</name>
    <dbReference type="NCBI Taxonomy" id="1314674"/>
    <lineage>
        <taxon>Eukaryota</taxon>
        <taxon>Fungi</taxon>
        <taxon>Dikarya</taxon>
        <taxon>Basidiomycota</taxon>
        <taxon>Agaricomycotina</taxon>
        <taxon>Agaricomycetes</taxon>
        <taxon>Agaricomycetidae</taxon>
        <taxon>Agaricales</taxon>
        <taxon>Marasmiineae</taxon>
        <taxon>Physalacriaceae</taxon>
        <taxon>Cylindrobasidium</taxon>
    </lineage>
</organism>
<keyword evidence="1" id="KW-0472">Membrane</keyword>
<dbReference type="Pfam" id="PF20153">
    <property type="entry name" value="DUF6535"/>
    <property type="match status" value="1"/>
</dbReference>
<reference evidence="3 4" key="1">
    <citation type="journal article" date="2015" name="Fungal Genet. Biol.">
        <title>Evolution of novel wood decay mechanisms in Agaricales revealed by the genome sequences of Fistulina hepatica and Cylindrobasidium torrendii.</title>
        <authorList>
            <person name="Floudas D."/>
            <person name="Held B.W."/>
            <person name="Riley R."/>
            <person name="Nagy L.G."/>
            <person name="Koehler G."/>
            <person name="Ransdell A.S."/>
            <person name="Younus H."/>
            <person name="Chow J."/>
            <person name="Chiniquy J."/>
            <person name="Lipzen A."/>
            <person name="Tritt A."/>
            <person name="Sun H."/>
            <person name="Haridas S."/>
            <person name="LaButti K."/>
            <person name="Ohm R.A."/>
            <person name="Kues U."/>
            <person name="Blanchette R.A."/>
            <person name="Grigoriev I.V."/>
            <person name="Minto R.E."/>
            <person name="Hibbett D.S."/>
        </authorList>
    </citation>
    <scope>NUCLEOTIDE SEQUENCE [LARGE SCALE GENOMIC DNA]</scope>
    <source>
        <strain evidence="3 4">FP15055 ss-10</strain>
    </source>
</reference>
<feature type="transmembrane region" description="Helical" evidence="1">
    <location>
        <begin position="168"/>
        <end position="193"/>
    </location>
</feature>
<dbReference type="EMBL" id="KN880467">
    <property type="protein sequence ID" value="KIY70521.1"/>
    <property type="molecule type" value="Genomic_DNA"/>
</dbReference>
<evidence type="ECO:0000259" key="2">
    <source>
        <dbReference type="Pfam" id="PF20153"/>
    </source>
</evidence>
<gene>
    <name evidence="3" type="ORF">CYLTODRAFT_347601</name>
</gene>
<keyword evidence="4" id="KW-1185">Reference proteome</keyword>
<feature type="transmembrane region" description="Helical" evidence="1">
    <location>
        <begin position="117"/>
        <end position="136"/>
    </location>
</feature>
<evidence type="ECO:0000313" key="3">
    <source>
        <dbReference type="EMBL" id="KIY70521.1"/>
    </source>
</evidence>
<keyword evidence="1" id="KW-0812">Transmembrane</keyword>
<feature type="transmembrane region" description="Helical" evidence="1">
    <location>
        <begin position="205"/>
        <end position="228"/>
    </location>
</feature>
<protein>
    <recommendedName>
        <fullName evidence="2">DUF6535 domain-containing protein</fullName>
    </recommendedName>
</protein>
<keyword evidence="1" id="KW-1133">Transmembrane helix</keyword>
<name>A0A0D7BLP0_9AGAR</name>
<dbReference type="OrthoDB" id="3235960at2759"/>
<proteinExistence type="predicted"/>
<feature type="non-terminal residue" evidence="3">
    <location>
        <position position="264"/>
    </location>
</feature>
<dbReference type="InterPro" id="IPR045338">
    <property type="entry name" value="DUF6535"/>
</dbReference>